<dbReference type="Pfam" id="PF00580">
    <property type="entry name" value="UvrD-helicase"/>
    <property type="match status" value="1"/>
</dbReference>
<gene>
    <name evidence="19" type="ORF">BECKH772A_GA0070896_100095</name>
    <name evidence="20" type="ORF">BECKH772B_GA0070898_100105</name>
    <name evidence="21" type="ORF">BECKH772C_GA0070978_100085</name>
</gene>
<dbReference type="GO" id="GO:0004527">
    <property type="term" value="F:exonuclease activity"/>
    <property type="evidence" value="ECO:0007669"/>
    <property type="project" value="UniProtKB-KW"/>
</dbReference>
<keyword evidence="3" id="KW-0227">DNA damage</keyword>
<evidence type="ECO:0000259" key="18">
    <source>
        <dbReference type="PROSITE" id="PS51217"/>
    </source>
</evidence>
<name>A0A450UVW2_9GAMM</name>
<dbReference type="EMBL" id="CAADFJ010000008">
    <property type="protein sequence ID" value="VFJ96673.1"/>
    <property type="molecule type" value="Genomic_DNA"/>
</dbReference>
<dbReference type="SUPFAM" id="SSF52540">
    <property type="entry name" value="P-loop containing nucleoside triphosphate hydrolases"/>
    <property type="match status" value="1"/>
</dbReference>
<feature type="compositionally biased region" description="Pro residues" evidence="16">
    <location>
        <begin position="725"/>
        <end position="735"/>
    </location>
</feature>
<dbReference type="InterPro" id="IPR038726">
    <property type="entry name" value="PDDEXK_AddAB-type"/>
</dbReference>
<dbReference type="Pfam" id="PF12705">
    <property type="entry name" value="PDDEXK_1"/>
    <property type="match status" value="1"/>
</dbReference>
<reference evidence="21" key="1">
    <citation type="submission" date="2019-02" db="EMBL/GenBank/DDBJ databases">
        <authorList>
            <person name="Gruber-Vodicka R. H."/>
            <person name="Seah K. B. B."/>
        </authorList>
    </citation>
    <scope>NUCLEOTIDE SEQUENCE</scope>
    <source>
        <strain evidence="21">BECK_SA2B12</strain>
        <strain evidence="19">BECK_SA2B15</strain>
        <strain evidence="20">BECK_SA2B20</strain>
    </source>
</reference>
<comment type="catalytic activity">
    <reaction evidence="14">
        <text>ATP + H2O = ADP + phosphate + H(+)</text>
        <dbReference type="Rhea" id="RHEA:13065"/>
        <dbReference type="ChEBI" id="CHEBI:15377"/>
        <dbReference type="ChEBI" id="CHEBI:15378"/>
        <dbReference type="ChEBI" id="CHEBI:30616"/>
        <dbReference type="ChEBI" id="CHEBI:43474"/>
        <dbReference type="ChEBI" id="CHEBI:456216"/>
        <dbReference type="EC" id="5.6.2.4"/>
    </reaction>
</comment>
<dbReference type="GO" id="GO:0043138">
    <property type="term" value="F:3'-5' DNA helicase activity"/>
    <property type="evidence" value="ECO:0007669"/>
    <property type="project" value="UniProtKB-EC"/>
</dbReference>
<feature type="region of interest" description="Disordered" evidence="16">
    <location>
        <begin position="787"/>
        <end position="814"/>
    </location>
</feature>
<keyword evidence="4 15" id="KW-0378">Hydrolase</keyword>
<evidence type="ECO:0000259" key="17">
    <source>
        <dbReference type="PROSITE" id="PS51198"/>
    </source>
</evidence>
<evidence type="ECO:0000313" key="19">
    <source>
        <dbReference type="EMBL" id="VFJ88535.1"/>
    </source>
</evidence>
<dbReference type="InterPro" id="IPR014017">
    <property type="entry name" value="DNA_helicase_UvrD-like_C"/>
</dbReference>
<keyword evidence="8" id="KW-0238">DNA-binding</keyword>
<feature type="region of interest" description="Disordered" evidence="16">
    <location>
        <begin position="717"/>
        <end position="740"/>
    </location>
</feature>
<evidence type="ECO:0000256" key="7">
    <source>
        <dbReference type="ARBA" id="ARBA00022840"/>
    </source>
</evidence>
<evidence type="ECO:0000256" key="13">
    <source>
        <dbReference type="ARBA" id="ARBA00034923"/>
    </source>
</evidence>
<dbReference type="PROSITE" id="PS51198">
    <property type="entry name" value="UVRD_HELICASE_ATP_BIND"/>
    <property type="match status" value="1"/>
</dbReference>
<dbReference type="PANTHER" id="PTHR11070">
    <property type="entry name" value="UVRD / RECB / PCRA DNA HELICASE FAMILY MEMBER"/>
    <property type="match status" value="1"/>
</dbReference>
<feature type="domain" description="UvrD-like helicase ATP-binding" evidence="17">
    <location>
        <begin position="9"/>
        <end position="528"/>
    </location>
</feature>
<organism evidence="21">
    <name type="scientific">Candidatus Kentrum eta</name>
    <dbReference type="NCBI Taxonomy" id="2126337"/>
    <lineage>
        <taxon>Bacteria</taxon>
        <taxon>Pseudomonadati</taxon>
        <taxon>Pseudomonadota</taxon>
        <taxon>Gammaproteobacteria</taxon>
        <taxon>Candidatus Kentrum</taxon>
    </lineage>
</organism>
<evidence type="ECO:0000256" key="5">
    <source>
        <dbReference type="ARBA" id="ARBA00022806"/>
    </source>
</evidence>
<evidence type="ECO:0000256" key="3">
    <source>
        <dbReference type="ARBA" id="ARBA00022763"/>
    </source>
</evidence>
<evidence type="ECO:0000256" key="16">
    <source>
        <dbReference type="SAM" id="MobiDB-lite"/>
    </source>
</evidence>
<dbReference type="InterPro" id="IPR011335">
    <property type="entry name" value="Restrct_endonuc-II-like"/>
</dbReference>
<dbReference type="EMBL" id="CAADFI010000010">
    <property type="protein sequence ID" value="VFJ90505.1"/>
    <property type="molecule type" value="Genomic_DNA"/>
</dbReference>
<dbReference type="InterPro" id="IPR014016">
    <property type="entry name" value="UvrD-like_ATP-bd"/>
</dbReference>
<keyword evidence="9" id="KW-0234">DNA repair</keyword>
<dbReference type="SUPFAM" id="SSF52980">
    <property type="entry name" value="Restriction endonuclease-like"/>
    <property type="match status" value="1"/>
</dbReference>
<evidence type="ECO:0000256" key="14">
    <source>
        <dbReference type="ARBA" id="ARBA00048988"/>
    </source>
</evidence>
<sequence length="1255" mass="137400">MTHRDRSSVPDDQPTRHRALDPTCSFIVQAPAGSGKTGLLIQRYLTLLASVDHPEEVVAVTFTRKAAGEMRERILMALADAEARDREETAEGPDNNTSLSQEETAEEHRPARHPFQRGTRALARKVLARDAARGWDIRAYPARLRIRTIDALCAAIVRMAPWRSRLGGEARTVEDAESLYREAARELLEILDHPGPWADALARVLDFLDNDLTRFETGLVRMLARRDQWLRHLVQEGDPAEEAPADRRRRIGAAFEIAVAEALARPQASVPASLAGTIVAVADHAGRYLSAIDPDSPIAVLAGLDALPGDEMAALPLWRGMAALLLTQEGKWRSRHTRKEGFPPAREAKTAPDMKKTLAGLMSDLSQAETFRHQLHAVRELPTALHDDRQWAVLDALMTVLRLAAATLRLVFARQGVVDFIEVAHGALAALGDDEAPTDLALCLDYRIRHLLVDEFQDTAQAQVRLFTRLTAGWQPGDGRTLFLVGDPMQSIYRFREADVALYLHARRFGIGDIPLEPLTLTANFRSEPPIVDWINRTFPLVFPDTDDVAAGAVSFSPSSAAPRTTGNDAPALPEETMAGRCRGRHGVCIHPYRQGEDRQEADRVVALIRAAREEDPTGTIALIVRARTHLDAILPRLDAQRIPYRGVELSPLIHRPVVRDLLALTRALLHPGDRIAWLAVLRAPWCGLTLGDLHALAAGDHEAPILERLRAVLDANSNTSGEPAPGPDGTPPVHAPLSADGRGRLERVFRVLDNAVRQRARRSLRTVVETAWLALGGAACLTTPPSRRGYAIPTKAGPGPDAGEDENTGETDDRSDAMTFLALLEELEAEAEPMDGHRVAEKISRRYATSGPDPGQVEIMTIHKAKGLEFDTVIVPGLGRAARPVENPLLAWAERPGTGGEAHPMLATMAGPGEADSPTYRYLCALEAEKARHETARLLYVATTRARKRLHLLGQARVSEKTGQVRTPHAGTLLAHLWPAVSSRFTDAGAQNGDEAPTVTEAFASDPVVRGTLWRLPADWQPPQPPTPPRWSSDHLSDAASPPAEPIEFQWAGHVARSVGTVIHQALRYLAESGRCPGEGGKADDATVDPTNDPLPWLQGKRAAWRAALVGLGVSEAALEPAVARVMAAMGRVMADPRWRWITDPTHTDARNEYPLTGVVTGRLVSGVIDRTFVDGAGVRWIIDYKTGTHEGGDPDRFLDREQTRYRAQLERYAALLAGEASRPIRAGLYFPLLGGWRTWRVVRRPYFGLSANG</sequence>
<comment type="catalytic activity">
    <reaction evidence="11">
        <text>Couples ATP hydrolysis with the unwinding of duplex DNA by translocating in the 3'-5' direction.</text>
        <dbReference type="EC" id="5.6.2.4"/>
    </reaction>
</comment>
<evidence type="ECO:0000256" key="11">
    <source>
        <dbReference type="ARBA" id="ARBA00034617"/>
    </source>
</evidence>
<dbReference type="Gene3D" id="3.40.50.300">
    <property type="entry name" value="P-loop containing nucleotide triphosphate hydrolases"/>
    <property type="match status" value="4"/>
</dbReference>
<dbReference type="PANTHER" id="PTHR11070:SF2">
    <property type="entry name" value="ATP-DEPENDENT DNA HELICASE SRS2"/>
    <property type="match status" value="1"/>
</dbReference>
<keyword evidence="7 15" id="KW-0067">ATP-binding</keyword>
<dbReference type="InterPro" id="IPR027417">
    <property type="entry name" value="P-loop_NTPase"/>
</dbReference>
<keyword evidence="2 15" id="KW-0547">Nucleotide-binding</keyword>
<dbReference type="GO" id="GO:0033202">
    <property type="term" value="C:DNA helicase complex"/>
    <property type="evidence" value="ECO:0007669"/>
    <property type="project" value="TreeGrafter"/>
</dbReference>
<evidence type="ECO:0000256" key="9">
    <source>
        <dbReference type="ARBA" id="ARBA00023204"/>
    </source>
</evidence>
<keyword evidence="1" id="KW-0540">Nuclease</keyword>
<dbReference type="EC" id="5.6.2.4" evidence="12"/>
<dbReference type="Gene3D" id="3.90.320.10">
    <property type="match status" value="1"/>
</dbReference>
<evidence type="ECO:0000256" key="1">
    <source>
        <dbReference type="ARBA" id="ARBA00022722"/>
    </source>
</evidence>
<keyword evidence="6 21" id="KW-0269">Exonuclease</keyword>
<dbReference type="GO" id="GO:0003677">
    <property type="term" value="F:DNA binding"/>
    <property type="evidence" value="ECO:0007669"/>
    <property type="project" value="UniProtKB-KW"/>
</dbReference>
<dbReference type="GO" id="GO:0005829">
    <property type="term" value="C:cytosol"/>
    <property type="evidence" value="ECO:0007669"/>
    <property type="project" value="TreeGrafter"/>
</dbReference>
<dbReference type="AlphaFoldDB" id="A0A450UVW2"/>
<dbReference type="PROSITE" id="PS51217">
    <property type="entry name" value="UVRD_HELICASE_CTER"/>
    <property type="match status" value="1"/>
</dbReference>
<feature type="region of interest" description="Disordered" evidence="16">
    <location>
        <begin position="83"/>
        <end position="114"/>
    </location>
</feature>
<keyword evidence="10" id="KW-0413">Isomerase</keyword>
<proteinExistence type="predicted"/>
<feature type="binding site" evidence="15">
    <location>
        <begin position="30"/>
        <end position="37"/>
    </location>
    <ligand>
        <name>ATP</name>
        <dbReference type="ChEBI" id="CHEBI:30616"/>
    </ligand>
</feature>
<evidence type="ECO:0000313" key="20">
    <source>
        <dbReference type="EMBL" id="VFJ90505.1"/>
    </source>
</evidence>
<accession>A0A450UVW2</accession>
<dbReference type="GO" id="GO:0000725">
    <property type="term" value="P:recombinational repair"/>
    <property type="evidence" value="ECO:0007669"/>
    <property type="project" value="TreeGrafter"/>
</dbReference>
<dbReference type="Gene3D" id="1.10.486.10">
    <property type="entry name" value="PCRA, domain 4"/>
    <property type="match status" value="1"/>
</dbReference>
<feature type="region of interest" description="Disordered" evidence="16">
    <location>
        <begin position="1"/>
        <end position="20"/>
    </location>
</feature>
<evidence type="ECO:0000313" key="21">
    <source>
        <dbReference type="EMBL" id="VFJ96673.1"/>
    </source>
</evidence>
<dbReference type="InterPro" id="IPR000212">
    <property type="entry name" value="DNA_helicase_UvrD/REP"/>
</dbReference>
<evidence type="ECO:0000256" key="2">
    <source>
        <dbReference type="ARBA" id="ARBA00022741"/>
    </source>
</evidence>
<evidence type="ECO:0000256" key="8">
    <source>
        <dbReference type="ARBA" id="ARBA00023125"/>
    </source>
</evidence>
<evidence type="ECO:0000256" key="4">
    <source>
        <dbReference type="ARBA" id="ARBA00022801"/>
    </source>
</evidence>
<evidence type="ECO:0000256" key="12">
    <source>
        <dbReference type="ARBA" id="ARBA00034808"/>
    </source>
</evidence>
<feature type="region of interest" description="Disordered" evidence="16">
    <location>
        <begin position="1017"/>
        <end position="1044"/>
    </location>
</feature>
<evidence type="ECO:0000256" key="10">
    <source>
        <dbReference type="ARBA" id="ARBA00023235"/>
    </source>
</evidence>
<protein>
    <recommendedName>
        <fullName evidence="12">DNA 3'-5' helicase</fullName>
        <ecNumber evidence="12">5.6.2.4</ecNumber>
    </recommendedName>
    <alternativeName>
        <fullName evidence="13">DNA 3'-5' helicase II</fullName>
    </alternativeName>
</protein>
<dbReference type="InterPro" id="IPR011604">
    <property type="entry name" value="PDDEXK-like_dom_sf"/>
</dbReference>
<dbReference type="EMBL" id="CAADFG010000009">
    <property type="protein sequence ID" value="VFJ88535.1"/>
    <property type="molecule type" value="Genomic_DNA"/>
</dbReference>
<evidence type="ECO:0000256" key="15">
    <source>
        <dbReference type="PROSITE-ProRule" id="PRU00560"/>
    </source>
</evidence>
<dbReference type="GO" id="GO:0005524">
    <property type="term" value="F:ATP binding"/>
    <property type="evidence" value="ECO:0007669"/>
    <property type="project" value="UniProtKB-UniRule"/>
</dbReference>
<keyword evidence="5 15" id="KW-0347">Helicase</keyword>
<evidence type="ECO:0000256" key="6">
    <source>
        <dbReference type="ARBA" id="ARBA00022839"/>
    </source>
</evidence>
<feature type="compositionally biased region" description="Pro residues" evidence="16">
    <location>
        <begin position="1021"/>
        <end position="1030"/>
    </location>
</feature>
<dbReference type="Pfam" id="PF13361">
    <property type="entry name" value="UvrD_C"/>
    <property type="match status" value="2"/>
</dbReference>
<feature type="domain" description="UvrD-like helicase C-terminal" evidence="18">
    <location>
        <begin position="556"/>
        <end position="868"/>
    </location>
</feature>